<dbReference type="KEGG" id="dwd:DSCW_65610"/>
<keyword evidence="1" id="KW-0472">Membrane</keyword>
<dbReference type="AlphaFoldDB" id="A0A5K7ZLH9"/>
<feature type="transmembrane region" description="Helical" evidence="1">
    <location>
        <begin position="5"/>
        <end position="21"/>
    </location>
</feature>
<dbReference type="RefSeq" id="WP_155307703.1">
    <property type="nucleotide sequence ID" value="NZ_AP021875.1"/>
</dbReference>
<evidence type="ECO:0000256" key="1">
    <source>
        <dbReference type="SAM" id="Phobius"/>
    </source>
</evidence>
<dbReference type="Proteomes" id="UP000427769">
    <property type="component" value="Chromosome"/>
</dbReference>
<dbReference type="EMBL" id="AP021875">
    <property type="protein sequence ID" value="BBO79144.1"/>
    <property type="molecule type" value="Genomic_DNA"/>
</dbReference>
<name>A0A5K7ZLH9_9BACT</name>
<proteinExistence type="predicted"/>
<evidence type="ECO:0000313" key="2">
    <source>
        <dbReference type="EMBL" id="BBO79144.1"/>
    </source>
</evidence>
<evidence type="ECO:0000313" key="3">
    <source>
        <dbReference type="Proteomes" id="UP000427769"/>
    </source>
</evidence>
<gene>
    <name evidence="2" type="ORF">DSCW_65610</name>
</gene>
<reference evidence="2 3" key="1">
    <citation type="submission" date="2019-11" db="EMBL/GenBank/DDBJ databases">
        <title>Comparative genomics of hydrocarbon-degrading Desulfosarcina strains.</title>
        <authorList>
            <person name="Watanabe M."/>
            <person name="Kojima H."/>
            <person name="Fukui M."/>
        </authorList>
    </citation>
    <scope>NUCLEOTIDE SEQUENCE [LARGE SCALE GENOMIC DNA]</scope>
    <source>
        <strain evidence="2 3">PP31</strain>
    </source>
</reference>
<keyword evidence="3" id="KW-1185">Reference proteome</keyword>
<organism evidence="2 3">
    <name type="scientific">Desulfosarcina widdelii</name>
    <dbReference type="NCBI Taxonomy" id="947919"/>
    <lineage>
        <taxon>Bacteria</taxon>
        <taxon>Pseudomonadati</taxon>
        <taxon>Thermodesulfobacteriota</taxon>
        <taxon>Desulfobacteria</taxon>
        <taxon>Desulfobacterales</taxon>
        <taxon>Desulfosarcinaceae</taxon>
        <taxon>Desulfosarcina</taxon>
    </lineage>
</organism>
<accession>A0A5K7ZLH9</accession>
<keyword evidence="1" id="KW-0812">Transmembrane</keyword>
<sequence>MWKLIVIVIYFSGWYVLFRWGHSKGKPNVETLAWLMGGLSALMLIFGVLNWELSILGYK</sequence>
<protein>
    <submittedName>
        <fullName evidence="2">Uncharacterized protein</fullName>
    </submittedName>
</protein>
<dbReference type="OrthoDB" id="9932068at2"/>
<feature type="transmembrane region" description="Helical" evidence="1">
    <location>
        <begin position="33"/>
        <end position="53"/>
    </location>
</feature>
<keyword evidence="1" id="KW-1133">Transmembrane helix</keyword>